<protein>
    <submittedName>
        <fullName evidence="2">Uncharacterized protein</fullName>
    </submittedName>
</protein>
<keyword evidence="3" id="KW-1185">Reference proteome</keyword>
<feature type="region of interest" description="Disordered" evidence="1">
    <location>
        <begin position="82"/>
        <end position="102"/>
    </location>
</feature>
<evidence type="ECO:0000313" key="2">
    <source>
        <dbReference type="EMBL" id="RNA21704.1"/>
    </source>
</evidence>
<dbReference type="AlphaFoldDB" id="A0A3M7RE47"/>
<name>A0A3M7RE47_BRAPC</name>
<gene>
    <name evidence="2" type="ORF">BpHYR1_009556</name>
</gene>
<proteinExistence type="predicted"/>
<comment type="caution">
    <text evidence="2">The sequence shown here is derived from an EMBL/GenBank/DDBJ whole genome shotgun (WGS) entry which is preliminary data.</text>
</comment>
<feature type="compositionally biased region" description="Basic and acidic residues" evidence="1">
    <location>
        <begin position="83"/>
        <end position="102"/>
    </location>
</feature>
<sequence>MQNVFDAENDAKYEPEPHRVISVIGKMVTDVKQISSLKDLNQSDHEDVTVRFLVDADVEQQPNEYFSIISSYSSTSRAFESGGRIEEATGEPMREKDDRAYL</sequence>
<evidence type="ECO:0000256" key="1">
    <source>
        <dbReference type="SAM" id="MobiDB-lite"/>
    </source>
</evidence>
<dbReference type="Proteomes" id="UP000276133">
    <property type="component" value="Unassembled WGS sequence"/>
</dbReference>
<reference evidence="2 3" key="1">
    <citation type="journal article" date="2018" name="Sci. Rep.">
        <title>Genomic signatures of local adaptation to the degree of environmental predictability in rotifers.</title>
        <authorList>
            <person name="Franch-Gras L."/>
            <person name="Hahn C."/>
            <person name="Garcia-Roger E.M."/>
            <person name="Carmona M.J."/>
            <person name="Serra M."/>
            <person name="Gomez A."/>
        </authorList>
    </citation>
    <scope>NUCLEOTIDE SEQUENCE [LARGE SCALE GENOMIC DNA]</scope>
    <source>
        <strain evidence="2">HYR1</strain>
    </source>
</reference>
<evidence type="ECO:0000313" key="3">
    <source>
        <dbReference type="Proteomes" id="UP000276133"/>
    </source>
</evidence>
<organism evidence="2 3">
    <name type="scientific">Brachionus plicatilis</name>
    <name type="common">Marine rotifer</name>
    <name type="synonym">Brachionus muelleri</name>
    <dbReference type="NCBI Taxonomy" id="10195"/>
    <lineage>
        <taxon>Eukaryota</taxon>
        <taxon>Metazoa</taxon>
        <taxon>Spiralia</taxon>
        <taxon>Gnathifera</taxon>
        <taxon>Rotifera</taxon>
        <taxon>Eurotatoria</taxon>
        <taxon>Monogononta</taxon>
        <taxon>Pseudotrocha</taxon>
        <taxon>Ploima</taxon>
        <taxon>Brachionidae</taxon>
        <taxon>Brachionus</taxon>
    </lineage>
</organism>
<accession>A0A3M7RE47</accession>
<dbReference type="EMBL" id="REGN01003623">
    <property type="protein sequence ID" value="RNA21704.1"/>
    <property type="molecule type" value="Genomic_DNA"/>
</dbReference>